<reference evidence="2 3" key="1">
    <citation type="journal article" date="2015" name="Proc. Natl. Acad. Sci. U.S.A.">
        <title>Expanded metabolic versatility of ubiquitous nitrite-oxidizing bacteria from the genus Nitrospira.</title>
        <authorList>
            <person name="Koch H."/>
            <person name="Lucker S."/>
            <person name="Albertsen M."/>
            <person name="Kitzinger K."/>
            <person name="Herbold C."/>
            <person name="Spieck E."/>
            <person name="Nielsen P.H."/>
            <person name="Wagner M."/>
            <person name="Daims H."/>
        </authorList>
    </citation>
    <scope>NUCLEOTIDE SEQUENCE [LARGE SCALE GENOMIC DNA]</scope>
    <source>
        <strain evidence="2 3">NSP M-1</strain>
    </source>
</reference>
<evidence type="ECO:0000313" key="3">
    <source>
        <dbReference type="Proteomes" id="UP000069205"/>
    </source>
</evidence>
<dbReference type="EMBL" id="CP011801">
    <property type="protein sequence ID" value="ALA56832.1"/>
    <property type="molecule type" value="Genomic_DNA"/>
</dbReference>
<accession>A0A0K2G8A4</accession>
<dbReference type="KEGG" id="nmv:NITMOv2_0396"/>
<protein>
    <submittedName>
        <fullName evidence="2">Uncharacterized protein</fullName>
    </submittedName>
</protein>
<dbReference type="AlphaFoldDB" id="A0A0K2G8A4"/>
<name>A0A0K2G8A4_NITMO</name>
<keyword evidence="3" id="KW-1185">Reference proteome</keyword>
<dbReference type="Proteomes" id="UP000069205">
    <property type="component" value="Chromosome"/>
</dbReference>
<organism evidence="2 3">
    <name type="scientific">Nitrospira moscoviensis</name>
    <dbReference type="NCBI Taxonomy" id="42253"/>
    <lineage>
        <taxon>Bacteria</taxon>
        <taxon>Pseudomonadati</taxon>
        <taxon>Nitrospirota</taxon>
        <taxon>Nitrospiria</taxon>
        <taxon>Nitrospirales</taxon>
        <taxon>Nitrospiraceae</taxon>
        <taxon>Nitrospira</taxon>
    </lineage>
</organism>
<gene>
    <name evidence="2" type="ORF">NITMOv2_0396</name>
</gene>
<proteinExistence type="predicted"/>
<feature type="region of interest" description="Disordered" evidence="1">
    <location>
        <begin position="46"/>
        <end position="68"/>
    </location>
</feature>
<evidence type="ECO:0000313" key="2">
    <source>
        <dbReference type="EMBL" id="ALA56832.1"/>
    </source>
</evidence>
<sequence>MRLSMPQQDQTPHTQPPIQEEWFNIYWIVYPSQAVAFIVTAAVPSAHFPPERGHDGHCPAQRHELARS</sequence>
<feature type="compositionally biased region" description="Basic and acidic residues" evidence="1">
    <location>
        <begin position="49"/>
        <end position="68"/>
    </location>
</feature>
<evidence type="ECO:0000256" key="1">
    <source>
        <dbReference type="SAM" id="MobiDB-lite"/>
    </source>
</evidence>